<gene>
    <name evidence="4" type="ORF">L0U89_11030</name>
</gene>
<evidence type="ECO:0000256" key="1">
    <source>
        <dbReference type="ARBA" id="ARBA00023284"/>
    </source>
</evidence>
<dbReference type="EMBL" id="JAKEVZ010000007">
    <property type="protein sequence ID" value="MCF1751605.1"/>
    <property type="molecule type" value="Genomic_DNA"/>
</dbReference>
<protein>
    <submittedName>
        <fullName evidence="4">TlpA family protein disulfide reductase</fullName>
    </submittedName>
</protein>
<dbReference type="InterPro" id="IPR050553">
    <property type="entry name" value="Thioredoxin_ResA/DsbE_sf"/>
</dbReference>
<feature type="transmembrane region" description="Helical" evidence="2">
    <location>
        <begin position="12"/>
        <end position="32"/>
    </location>
</feature>
<proteinExistence type="predicted"/>
<dbReference type="Proteomes" id="UP001201449">
    <property type="component" value="Unassembled WGS sequence"/>
</dbReference>
<keyword evidence="2" id="KW-0812">Transmembrane</keyword>
<dbReference type="RefSeq" id="WP_234861573.1">
    <property type="nucleotide sequence ID" value="NZ_JAKEVZ010000007.1"/>
</dbReference>
<dbReference type="Gene3D" id="3.40.30.10">
    <property type="entry name" value="Glutaredoxin"/>
    <property type="match status" value="1"/>
</dbReference>
<dbReference type="PANTHER" id="PTHR42852:SF13">
    <property type="entry name" value="PROTEIN DIPZ"/>
    <property type="match status" value="1"/>
</dbReference>
<evidence type="ECO:0000256" key="2">
    <source>
        <dbReference type="SAM" id="Phobius"/>
    </source>
</evidence>
<keyword evidence="2" id="KW-0472">Membrane</keyword>
<reference evidence="4 5" key="1">
    <citation type="submission" date="2022-01" db="EMBL/GenBank/DDBJ databases">
        <title>Mariniradius saccharolyticus sp. nov., isolated from sediment of a river.</title>
        <authorList>
            <person name="Liu H."/>
        </authorList>
    </citation>
    <scope>NUCLEOTIDE SEQUENCE [LARGE SCALE GENOMIC DNA]</scope>
    <source>
        <strain evidence="4 5">RY-2</strain>
    </source>
</reference>
<dbReference type="PROSITE" id="PS51352">
    <property type="entry name" value="THIOREDOXIN_2"/>
    <property type="match status" value="1"/>
</dbReference>
<evidence type="ECO:0000259" key="3">
    <source>
        <dbReference type="PROSITE" id="PS51352"/>
    </source>
</evidence>
<dbReference type="InterPro" id="IPR017937">
    <property type="entry name" value="Thioredoxin_CS"/>
</dbReference>
<keyword evidence="1" id="KW-0676">Redox-active center</keyword>
<keyword evidence="2" id="KW-1133">Transmembrane helix</keyword>
<organism evidence="4 5">
    <name type="scientific">Mariniradius sediminis</name>
    <dbReference type="NCBI Taxonomy" id="2909237"/>
    <lineage>
        <taxon>Bacteria</taxon>
        <taxon>Pseudomonadati</taxon>
        <taxon>Bacteroidota</taxon>
        <taxon>Cytophagia</taxon>
        <taxon>Cytophagales</taxon>
        <taxon>Cyclobacteriaceae</taxon>
        <taxon>Mariniradius</taxon>
    </lineage>
</organism>
<dbReference type="PANTHER" id="PTHR42852">
    <property type="entry name" value="THIOL:DISULFIDE INTERCHANGE PROTEIN DSBE"/>
    <property type="match status" value="1"/>
</dbReference>
<feature type="domain" description="Thioredoxin" evidence="3">
    <location>
        <begin position="40"/>
        <end position="194"/>
    </location>
</feature>
<keyword evidence="5" id="KW-1185">Reference proteome</keyword>
<evidence type="ECO:0000313" key="5">
    <source>
        <dbReference type="Proteomes" id="UP001201449"/>
    </source>
</evidence>
<dbReference type="PROSITE" id="PS00194">
    <property type="entry name" value="THIOREDOXIN_1"/>
    <property type="match status" value="1"/>
</dbReference>
<comment type="caution">
    <text evidence="4">The sequence shown here is derived from an EMBL/GenBank/DDBJ whole genome shotgun (WGS) entry which is preliminary data.</text>
</comment>
<dbReference type="CDD" id="cd02966">
    <property type="entry name" value="TlpA_like_family"/>
    <property type="match status" value="1"/>
</dbReference>
<dbReference type="Pfam" id="PF00578">
    <property type="entry name" value="AhpC-TSA"/>
    <property type="match status" value="1"/>
</dbReference>
<dbReference type="InterPro" id="IPR036249">
    <property type="entry name" value="Thioredoxin-like_sf"/>
</dbReference>
<dbReference type="SUPFAM" id="SSF52833">
    <property type="entry name" value="Thioredoxin-like"/>
    <property type="match status" value="1"/>
</dbReference>
<dbReference type="InterPro" id="IPR000866">
    <property type="entry name" value="AhpC/TSA"/>
</dbReference>
<dbReference type="InterPro" id="IPR013766">
    <property type="entry name" value="Thioredoxin_domain"/>
</dbReference>
<name>A0ABS9BVK7_9BACT</name>
<accession>A0ABS9BVK7</accession>
<evidence type="ECO:0000313" key="4">
    <source>
        <dbReference type="EMBL" id="MCF1751605.1"/>
    </source>
</evidence>
<sequence>MKIDWKKELKSWGLMLSIFAFLYFTGLITPIMGGIQSLLLATGIKKPKIELVNKENQEFDYRGRFVDMEGNPVNLESYRGKTVFINLWATWCPPCRAEMPHISEMYKKVKDTPDLEFLMIALDKDFGKSKKYISDKGFTFPVVHAAYGLNESLQSEAIPTTLVVNPDGEIIFYQEGMSNFDTEEFRDFLTNPKNKVAEN</sequence>